<dbReference type="AlphaFoldDB" id="A0A2W1MVG0"/>
<protein>
    <submittedName>
        <fullName evidence="2">Uncharacterized protein</fullName>
    </submittedName>
</protein>
<gene>
    <name evidence="2" type="ORF">DNU06_14880</name>
</gene>
<keyword evidence="1" id="KW-0472">Membrane</keyword>
<keyword evidence="1" id="KW-0812">Transmembrane</keyword>
<sequence>MDKLPLKKERRRRYVLEFLSIFIAVISAFALNNWNDYRKNVHAESKILREINNGLSKDLQDLKLNVKGHQVGLRACKVWNQILVKGTYTGDSIQEHYLNLTRDFINVQNVAGYSTLKSKGLEVVRNDKLRQEIISLYEYDYNTLRKLEEEYEEMQFQKSYFNTINSMLAPQLKFNNAGRIISIQQPFSISVGDHQIMRSILLKIYSNRLFILQYYQQLEYRLKHLQNSIQFELGI</sequence>
<evidence type="ECO:0000256" key="1">
    <source>
        <dbReference type="SAM" id="Phobius"/>
    </source>
</evidence>
<comment type="caution">
    <text evidence="2">The sequence shown here is derived from an EMBL/GenBank/DDBJ whole genome shotgun (WGS) entry which is preliminary data.</text>
</comment>
<feature type="transmembrane region" description="Helical" evidence="1">
    <location>
        <begin position="14"/>
        <end position="34"/>
    </location>
</feature>
<reference evidence="2 3" key="1">
    <citation type="submission" date="2018-06" db="EMBL/GenBank/DDBJ databases">
        <title>The draft genome sequence of Crocinitomix sp. SM1701.</title>
        <authorList>
            <person name="Zhang X."/>
        </authorList>
    </citation>
    <scope>NUCLEOTIDE SEQUENCE [LARGE SCALE GENOMIC DNA]</scope>
    <source>
        <strain evidence="2 3">SM1701</strain>
    </source>
</reference>
<accession>A0A2W1MVG0</accession>
<keyword evidence="1" id="KW-1133">Transmembrane helix</keyword>
<evidence type="ECO:0000313" key="2">
    <source>
        <dbReference type="EMBL" id="PZE16079.1"/>
    </source>
</evidence>
<dbReference type="Proteomes" id="UP000249248">
    <property type="component" value="Unassembled WGS sequence"/>
</dbReference>
<proteinExistence type="predicted"/>
<name>A0A2W1MVG0_9FLAO</name>
<evidence type="ECO:0000313" key="3">
    <source>
        <dbReference type="Proteomes" id="UP000249248"/>
    </source>
</evidence>
<dbReference type="EMBL" id="QKSB01000012">
    <property type="protein sequence ID" value="PZE16079.1"/>
    <property type="molecule type" value="Genomic_DNA"/>
</dbReference>
<dbReference type="RefSeq" id="WP_111064288.1">
    <property type="nucleotide sequence ID" value="NZ_JBHUCU010000001.1"/>
</dbReference>
<dbReference type="OrthoDB" id="822590at2"/>
<organism evidence="2 3">
    <name type="scientific">Putridiphycobacter roseus</name>
    <dbReference type="NCBI Taxonomy" id="2219161"/>
    <lineage>
        <taxon>Bacteria</taxon>
        <taxon>Pseudomonadati</taxon>
        <taxon>Bacteroidota</taxon>
        <taxon>Flavobacteriia</taxon>
        <taxon>Flavobacteriales</taxon>
        <taxon>Crocinitomicaceae</taxon>
        <taxon>Putridiphycobacter</taxon>
    </lineage>
</organism>
<keyword evidence="3" id="KW-1185">Reference proteome</keyword>